<evidence type="ECO:0000313" key="1">
    <source>
        <dbReference type="EMBL" id="RDW86080.1"/>
    </source>
</evidence>
<comment type="caution">
    <text evidence="1">The sequence shown here is derived from an EMBL/GenBank/DDBJ whole genome shotgun (WGS) entry which is preliminary data.</text>
</comment>
<dbReference type="GeneID" id="38113092"/>
<name>A0A3D8SIC6_9EURO</name>
<proteinExistence type="predicted"/>
<evidence type="ECO:0008006" key="3">
    <source>
        <dbReference type="Google" id="ProtNLM"/>
    </source>
</evidence>
<protein>
    <recommendedName>
        <fullName evidence="3">F-box domain-containing protein</fullName>
    </recommendedName>
</protein>
<evidence type="ECO:0000313" key="2">
    <source>
        <dbReference type="Proteomes" id="UP000256690"/>
    </source>
</evidence>
<dbReference type="RefSeq" id="XP_026605604.1">
    <property type="nucleotide sequence ID" value="XM_026744738.1"/>
</dbReference>
<dbReference type="Proteomes" id="UP000256690">
    <property type="component" value="Unassembled WGS sequence"/>
</dbReference>
<gene>
    <name evidence="1" type="ORF">DSM5745_02722</name>
</gene>
<keyword evidence="2" id="KW-1185">Reference proteome</keyword>
<dbReference type="OrthoDB" id="3437411at2759"/>
<accession>A0A3D8SIC6</accession>
<sequence length="536" mass="61005">MAPSTLPSTASALLDLPTELQLDIIDLVADEDFNFDDLVPLALSCKHFNDLCELKSRREFRTITIREFRHTYSVFDRLLDILRTPRLAGYVRRVELNMQTKVGTPFINEPPTWERTDLPDSDVQLLRRAVNKAGFEGQQARDVMDMLMQRSAYTIMGVSNHTYRTALERGNYIGRAIGTILLSECRNLEYACIGAPPASHLELNGHRPRQPHEYAENFPLNRIMKAIHEAPTTCGFMSKVRTIELFSRNAELCARRRVYDQIDIIGRMEIFNGLPALKTIVVEGAAWNQTIPRFTTTTNVATGISIQDSLLGSDVLAGVIFSIAKLEDFTYHTGNRIQNESWYDENELNPCTLFKFLLSTRHTLKRLDLNCDAQIHTNPWIDYRGIQTSLGDYRDELMRTSGPYRRDRTKLRWIFALEGCLADFTALTKLTIGADTLFLFLKGSNSPFSTMNEDTPPSDMVRALPPKLKHLKIVGRFAPFRGRNARVHAMIERMASYLRATRPDIILEGIFAHVRLRGVRGMRALPADVREQIIGP</sequence>
<dbReference type="EMBL" id="PVWQ01000003">
    <property type="protein sequence ID" value="RDW86080.1"/>
    <property type="molecule type" value="Genomic_DNA"/>
</dbReference>
<reference evidence="1 2" key="1">
    <citation type="journal article" date="2018" name="IMA Fungus">
        <title>IMA Genome-F 9: Draft genome sequence of Annulohypoxylon stygium, Aspergillus mulundensis, Berkeleyomyces basicola (syn. Thielaviopsis basicola), Ceratocystis smalleyi, two Cercospora beticola strains, Coleophoma cylindrospora, Fusarium fracticaudum, Phialophora cf. hyalina, and Morchella septimelata.</title>
        <authorList>
            <person name="Wingfield B.D."/>
            <person name="Bills G.F."/>
            <person name="Dong Y."/>
            <person name="Huang W."/>
            <person name="Nel W.J."/>
            <person name="Swalarsk-Parry B.S."/>
            <person name="Vaghefi N."/>
            <person name="Wilken P.M."/>
            <person name="An Z."/>
            <person name="de Beer Z.W."/>
            <person name="De Vos L."/>
            <person name="Chen L."/>
            <person name="Duong T.A."/>
            <person name="Gao Y."/>
            <person name="Hammerbacher A."/>
            <person name="Kikkert J.R."/>
            <person name="Li Y."/>
            <person name="Li H."/>
            <person name="Li K."/>
            <person name="Li Q."/>
            <person name="Liu X."/>
            <person name="Ma X."/>
            <person name="Naidoo K."/>
            <person name="Pethybridge S.J."/>
            <person name="Sun J."/>
            <person name="Steenkamp E.T."/>
            <person name="van der Nest M.A."/>
            <person name="van Wyk S."/>
            <person name="Wingfield M.J."/>
            <person name="Xiong C."/>
            <person name="Yue Q."/>
            <person name="Zhang X."/>
        </authorList>
    </citation>
    <scope>NUCLEOTIDE SEQUENCE [LARGE SCALE GENOMIC DNA]</scope>
    <source>
        <strain evidence="1 2">DSM 5745</strain>
    </source>
</reference>
<organism evidence="1 2">
    <name type="scientific">Aspergillus mulundensis</name>
    <dbReference type="NCBI Taxonomy" id="1810919"/>
    <lineage>
        <taxon>Eukaryota</taxon>
        <taxon>Fungi</taxon>
        <taxon>Dikarya</taxon>
        <taxon>Ascomycota</taxon>
        <taxon>Pezizomycotina</taxon>
        <taxon>Eurotiomycetes</taxon>
        <taxon>Eurotiomycetidae</taxon>
        <taxon>Eurotiales</taxon>
        <taxon>Aspergillaceae</taxon>
        <taxon>Aspergillus</taxon>
        <taxon>Aspergillus subgen. Nidulantes</taxon>
    </lineage>
</organism>
<dbReference type="STRING" id="1810919.A0A3D8SIC6"/>
<dbReference type="AlphaFoldDB" id="A0A3D8SIC6"/>